<comment type="cofactor">
    <cofactor evidence="1">
        <name>Zn(2+)</name>
        <dbReference type="ChEBI" id="CHEBI:29105"/>
    </cofactor>
</comment>
<dbReference type="AlphaFoldDB" id="A0A1G2IHP2"/>
<dbReference type="CDD" id="cd01286">
    <property type="entry name" value="deoxycytidylate_deaminase"/>
    <property type="match status" value="1"/>
</dbReference>
<dbReference type="EMBL" id="MHOZ01000013">
    <property type="protein sequence ID" value="OGZ74041.1"/>
    <property type="molecule type" value="Genomic_DNA"/>
</dbReference>
<accession>A0A1G2IHP2</accession>
<dbReference type="PROSITE" id="PS00903">
    <property type="entry name" value="CYT_DCMP_DEAMINASES_1"/>
    <property type="match status" value="1"/>
</dbReference>
<comment type="caution">
    <text evidence="7">The sequence shown here is derived from an EMBL/GenBank/DDBJ whole genome shotgun (WGS) entry which is preliminary data.</text>
</comment>
<dbReference type="InterPro" id="IPR016193">
    <property type="entry name" value="Cytidine_deaminase-like"/>
</dbReference>
<evidence type="ECO:0000313" key="7">
    <source>
        <dbReference type="EMBL" id="OGZ74041.1"/>
    </source>
</evidence>
<evidence type="ECO:0000259" key="6">
    <source>
        <dbReference type="PROSITE" id="PS51747"/>
    </source>
</evidence>
<gene>
    <name evidence="7" type="ORF">A2998_01340</name>
</gene>
<dbReference type="SUPFAM" id="SSF53927">
    <property type="entry name" value="Cytidine deaminase-like"/>
    <property type="match status" value="1"/>
</dbReference>
<dbReference type="Gene3D" id="3.40.140.10">
    <property type="entry name" value="Cytidine Deaminase, domain 2"/>
    <property type="match status" value="1"/>
</dbReference>
<keyword evidence="4" id="KW-0378">Hydrolase</keyword>
<protein>
    <recommendedName>
        <fullName evidence="6">CMP/dCMP-type deaminase domain-containing protein</fullName>
    </recommendedName>
</protein>
<dbReference type="PROSITE" id="PS51747">
    <property type="entry name" value="CYT_DCMP_DEAMINASES_2"/>
    <property type="match status" value="1"/>
</dbReference>
<dbReference type="GO" id="GO:0004132">
    <property type="term" value="F:dCMP deaminase activity"/>
    <property type="evidence" value="ECO:0007669"/>
    <property type="project" value="TreeGrafter"/>
</dbReference>
<evidence type="ECO:0000256" key="5">
    <source>
        <dbReference type="ARBA" id="ARBA00022833"/>
    </source>
</evidence>
<evidence type="ECO:0000256" key="3">
    <source>
        <dbReference type="ARBA" id="ARBA00022723"/>
    </source>
</evidence>
<proteinExistence type="inferred from homology"/>
<dbReference type="Pfam" id="PF00383">
    <property type="entry name" value="dCMP_cyt_deam_1"/>
    <property type="match status" value="1"/>
</dbReference>
<keyword evidence="5" id="KW-0862">Zinc</keyword>
<name>A0A1G2IHP2_9BACT</name>
<evidence type="ECO:0000313" key="8">
    <source>
        <dbReference type="Proteomes" id="UP000178826"/>
    </source>
</evidence>
<dbReference type="InterPro" id="IPR035105">
    <property type="entry name" value="Deoxycytidylate_deaminase_dom"/>
</dbReference>
<dbReference type="Proteomes" id="UP000178826">
    <property type="component" value="Unassembled WGS sequence"/>
</dbReference>
<dbReference type="InterPro" id="IPR015517">
    <property type="entry name" value="dCMP_deaminase-rel"/>
</dbReference>
<reference evidence="7 8" key="1">
    <citation type="journal article" date="2016" name="Nat. Commun.">
        <title>Thousands of microbial genomes shed light on interconnected biogeochemical processes in an aquifer system.</title>
        <authorList>
            <person name="Anantharaman K."/>
            <person name="Brown C.T."/>
            <person name="Hug L.A."/>
            <person name="Sharon I."/>
            <person name="Castelle C.J."/>
            <person name="Probst A.J."/>
            <person name="Thomas B.C."/>
            <person name="Singh A."/>
            <person name="Wilkins M.J."/>
            <person name="Karaoz U."/>
            <person name="Brodie E.L."/>
            <person name="Williams K.H."/>
            <person name="Hubbard S.S."/>
            <person name="Banfield J.F."/>
        </authorList>
    </citation>
    <scope>NUCLEOTIDE SEQUENCE [LARGE SCALE GENOMIC DNA]</scope>
</reference>
<dbReference type="PANTHER" id="PTHR11086:SF18">
    <property type="entry name" value="DEOXYCYTIDYLATE DEAMINASE"/>
    <property type="match status" value="1"/>
</dbReference>
<evidence type="ECO:0000256" key="4">
    <source>
        <dbReference type="ARBA" id="ARBA00022801"/>
    </source>
</evidence>
<comment type="similarity">
    <text evidence="2">Belongs to the cytidine and deoxycytidylate deaminase family.</text>
</comment>
<feature type="domain" description="CMP/dCMP-type deaminase" evidence="6">
    <location>
        <begin position="10"/>
        <end position="147"/>
    </location>
</feature>
<dbReference type="GO" id="GO:0005737">
    <property type="term" value="C:cytoplasm"/>
    <property type="evidence" value="ECO:0007669"/>
    <property type="project" value="TreeGrafter"/>
</dbReference>
<evidence type="ECO:0000256" key="2">
    <source>
        <dbReference type="ARBA" id="ARBA00006576"/>
    </source>
</evidence>
<organism evidence="7 8">
    <name type="scientific">Candidatus Staskawiczbacteria bacterium RIFCSPLOWO2_01_FULL_37_25b</name>
    <dbReference type="NCBI Taxonomy" id="1802213"/>
    <lineage>
        <taxon>Bacteria</taxon>
        <taxon>Candidatus Staskawicziibacteriota</taxon>
    </lineage>
</organism>
<evidence type="ECO:0000256" key="1">
    <source>
        <dbReference type="ARBA" id="ARBA00001947"/>
    </source>
</evidence>
<dbReference type="GO" id="GO:0008270">
    <property type="term" value="F:zinc ion binding"/>
    <property type="evidence" value="ECO:0007669"/>
    <property type="project" value="InterPro"/>
</dbReference>
<dbReference type="PANTHER" id="PTHR11086">
    <property type="entry name" value="DEOXYCYTIDYLATE DEAMINASE-RELATED"/>
    <property type="match status" value="1"/>
</dbReference>
<sequence length="205" mass="22956">MENQKYIRPSWDEYFLNLLEPIGSRGTCDRGRSGAVIVGPGHTIIATGYVGAAPGQPHCDEVGHLMRTVIDENGNQSQHCVRTLHAEENAILQCAKDGISVKGATIYCKMVPCYNCAMRIVRVGIKRVVAQKRYHADQMTIKLFRDAEVNLVVMDNSVEDYSNQGVKLEKIKPEIDKDGFISVKEILMQEGKIEDINNQNFRGFN</sequence>
<keyword evidence="3" id="KW-0479">Metal-binding</keyword>
<dbReference type="InterPro" id="IPR016192">
    <property type="entry name" value="APOBEC/CMP_deaminase_Zn-bd"/>
</dbReference>
<dbReference type="InterPro" id="IPR002125">
    <property type="entry name" value="CMP_dCMP_dom"/>
</dbReference>